<protein>
    <recommendedName>
        <fullName evidence="8">Cytidylate kinase</fullName>
        <shortName evidence="8">CK</shortName>
        <ecNumber evidence="8">2.7.4.25</ecNumber>
    </recommendedName>
    <alternativeName>
        <fullName evidence="8">Cytidine monophosphate kinase</fullName>
        <shortName evidence="8">CMP kinase</shortName>
    </alternativeName>
</protein>
<evidence type="ECO:0000313" key="10">
    <source>
        <dbReference type="EMBL" id="HIS76270.1"/>
    </source>
</evidence>
<keyword evidence="5 8" id="KW-0067">ATP-binding</keyword>
<dbReference type="EMBL" id="DVJP01000039">
    <property type="protein sequence ID" value="HIS76270.1"/>
    <property type="molecule type" value="Genomic_DNA"/>
</dbReference>
<comment type="catalytic activity">
    <reaction evidence="6 8">
        <text>dCMP + ATP = dCDP + ADP</text>
        <dbReference type="Rhea" id="RHEA:25094"/>
        <dbReference type="ChEBI" id="CHEBI:30616"/>
        <dbReference type="ChEBI" id="CHEBI:57566"/>
        <dbReference type="ChEBI" id="CHEBI:58593"/>
        <dbReference type="ChEBI" id="CHEBI:456216"/>
        <dbReference type="EC" id="2.7.4.25"/>
    </reaction>
</comment>
<comment type="subcellular location">
    <subcellularLocation>
        <location evidence="8">Cytoplasm</location>
    </subcellularLocation>
</comment>
<proteinExistence type="inferred from homology"/>
<comment type="caution">
    <text evidence="10">The sequence shown here is derived from an EMBL/GenBank/DDBJ whole genome shotgun (WGS) entry which is preliminary data.</text>
</comment>
<feature type="binding site" evidence="8">
    <location>
        <begin position="8"/>
        <end position="16"/>
    </location>
    <ligand>
        <name>ATP</name>
        <dbReference type="ChEBI" id="CHEBI:30616"/>
    </ligand>
</feature>
<evidence type="ECO:0000256" key="7">
    <source>
        <dbReference type="ARBA" id="ARBA00048478"/>
    </source>
</evidence>
<dbReference type="GO" id="GO:0005524">
    <property type="term" value="F:ATP binding"/>
    <property type="evidence" value="ECO:0007669"/>
    <property type="project" value="UniProtKB-UniRule"/>
</dbReference>
<sequence length="225" mass="24524">MISVAIDGPAGAGKSTIARAAAKALGFLYVDTGAMYRAIGLWVRRAGKDTHDEEAVSGCLPGIRLELGYENGVQQVYVNGENVSQAIRTPEASMDASAVSAIPAVREFLLEQQREIARKNNVIMDGRDIGTVVLPEAQVKIFLTASPEERARRRYEELCQKGEQVTYEEVLKDVVQRDYNDTNRAAAPLRQAEDALLADTTGKSLEESIAFIQGLIREKLKGAEA</sequence>
<dbReference type="InterPro" id="IPR011994">
    <property type="entry name" value="Cytidylate_kinase_dom"/>
</dbReference>
<dbReference type="Gene3D" id="3.40.50.300">
    <property type="entry name" value="P-loop containing nucleotide triphosphate hydrolases"/>
    <property type="match status" value="1"/>
</dbReference>
<keyword evidence="2 8" id="KW-0808">Transferase</keyword>
<dbReference type="InterPro" id="IPR003136">
    <property type="entry name" value="Cytidylate_kin"/>
</dbReference>
<dbReference type="Proteomes" id="UP000824002">
    <property type="component" value="Unassembled WGS sequence"/>
</dbReference>
<dbReference type="SUPFAM" id="SSF52540">
    <property type="entry name" value="P-loop containing nucleoside triphosphate hydrolases"/>
    <property type="match status" value="1"/>
</dbReference>
<dbReference type="GO" id="GO:0005829">
    <property type="term" value="C:cytosol"/>
    <property type="evidence" value="ECO:0007669"/>
    <property type="project" value="TreeGrafter"/>
</dbReference>
<reference evidence="10" key="2">
    <citation type="journal article" date="2021" name="PeerJ">
        <title>Extensive microbial diversity within the chicken gut microbiome revealed by metagenomics and culture.</title>
        <authorList>
            <person name="Gilroy R."/>
            <person name="Ravi A."/>
            <person name="Getino M."/>
            <person name="Pursley I."/>
            <person name="Horton D.L."/>
            <person name="Alikhan N.F."/>
            <person name="Baker D."/>
            <person name="Gharbi K."/>
            <person name="Hall N."/>
            <person name="Watson M."/>
            <person name="Adriaenssens E.M."/>
            <person name="Foster-Nyarko E."/>
            <person name="Jarju S."/>
            <person name="Secka A."/>
            <person name="Antonio M."/>
            <person name="Oren A."/>
            <person name="Chaudhuri R.R."/>
            <person name="La Ragione R."/>
            <person name="Hildebrand F."/>
            <person name="Pallen M.J."/>
        </authorList>
    </citation>
    <scope>NUCLEOTIDE SEQUENCE</scope>
    <source>
        <strain evidence="10">CHK199-13235</strain>
    </source>
</reference>
<dbReference type="GO" id="GO:0015949">
    <property type="term" value="P:nucleobase-containing small molecule interconversion"/>
    <property type="evidence" value="ECO:0007669"/>
    <property type="project" value="TreeGrafter"/>
</dbReference>
<dbReference type="HAMAP" id="MF_00238">
    <property type="entry name" value="Cytidyl_kinase_type1"/>
    <property type="match status" value="1"/>
</dbReference>
<organism evidence="10 11">
    <name type="scientific">Candidatus Merdivicinus excrementipullorum</name>
    <dbReference type="NCBI Taxonomy" id="2840867"/>
    <lineage>
        <taxon>Bacteria</taxon>
        <taxon>Bacillati</taxon>
        <taxon>Bacillota</taxon>
        <taxon>Clostridia</taxon>
        <taxon>Eubacteriales</taxon>
        <taxon>Oscillospiraceae</taxon>
        <taxon>Oscillospiraceae incertae sedis</taxon>
        <taxon>Candidatus Merdivicinus</taxon>
    </lineage>
</organism>
<dbReference type="NCBIfam" id="TIGR00017">
    <property type="entry name" value="cmk"/>
    <property type="match status" value="1"/>
</dbReference>
<gene>
    <name evidence="8" type="primary">cmk</name>
    <name evidence="10" type="ORF">IAB51_05590</name>
</gene>
<evidence type="ECO:0000256" key="8">
    <source>
        <dbReference type="HAMAP-Rule" id="MF_00238"/>
    </source>
</evidence>
<dbReference type="Pfam" id="PF02224">
    <property type="entry name" value="Cytidylate_kin"/>
    <property type="match status" value="1"/>
</dbReference>
<dbReference type="PANTHER" id="PTHR21299">
    <property type="entry name" value="CYTIDYLATE KINASE/PANTOATE-BETA-ALANINE LIGASE"/>
    <property type="match status" value="1"/>
</dbReference>
<evidence type="ECO:0000256" key="4">
    <source>
        <dbReference type="ARBA" id="ARBA00022777"/>
    </source>
</evidence>
<dbReference type="EC" id="2.7.4.25" evidence="8"/>
<dbReference type="PANTHER" id="PTHR21299:SF2">
    <property type="entry name" value="CYTIDYLATE KINASE"/>
    <property type="match status" value="1"/>
</dbReference>
<evidence type="ECO:0000256" key="5">
    <source>
        <dbReference type="ARBA" id="ARBA00022840"/>
    </source>
</evidence>
<comment type="similarity">
    <text evidence="1 8">Belongs to the cytidylate kinase family. Type 1 subfamily.</text>
</comment>
<evidence type="ECO:0000256" key="6">
    <source>
        <dbReference type="ARBA" id="ARBA00047615"/>
    </source>
</evidence>
<keyword evidence="3 8" id="KW-0547">Nucleotide-binding</keyword>
<accession>A0A9D1FN78</accession>
<evidence type="ECO:0000256" key="2">
    <source>
        <dbReference type="ARBA" id="ARBA00022679"/>
    </source>
</evidence>
<dbReference type="GO" id="GO:0006220">
    <property type="term" value="P:pyrimidine nucleotide metabolic process"/>
    <property type="evidence" value="ECO:0007669"/>
    <property type="project" value="UniProtKB-UniRule"/>
</dbReference>
<keyword evidence="4 8" id="KW-0418">Kinase</keyword>
<dbReference type="CDD" id="cd02020">
    <property type="entry name" value="CMPK"/>
    <property type="match status" value="1"/>
</dbReference>
<evidence type="ECO:0000256" key="3">
    <source>
        <dbReference type="ARBA" id="ARBA00022741"/>
    </source>
</evidence>
<feature type="domain" description="Cytidylate kinase" evidence="9">
    <location>
        <begin position="4"/>
        <end position="213"/>
    </location>
</feature>
<evidence type="ECO:0000256" key="1">
    <source>
        <dbReference type="ARBA" id="ARBA00009427"/>
    </source>
</evidence>
<evidence type="ECO:0000313" key="11">
    <source>
        <dbReference type="Proteomes" id="UP000824002"/>
    </source>
</evidence>
<comment type="catalytic activity">
    <reaction evidence="7 8">
        <text>CMP + ATP = CDP + ADP</text>
        <dbReference type="Rhea" id="RHEA:11600"/>
        <dbReference type="ChEBI" id="CHEBI:30616"/>
        <dbReference type="ChEBI" id="CHEBI:58069"/>
        <dbReference type="ChEBI" id="CHEBI:60377"/>
        <dbReference type="ChEBI" id="CHEBI:456216"/>
        <dbReference type="EC" id="2.7.4.25"/>
    </reaction>
</comment>
<keyword evidence="8" id="KW-0963">Cytoplasm</keyword>
<reference evidence="10" key="1">
    <citation type="submission" date="2020-10" db="EMBL/GenBank/DDBJ databases">
        <authorList>
            <person name="Gilroy R."/>
        </authorList>
    </citation>
    <scope>NUCLEOTIDE SEQUENCE</scope>
    <source>
        <strain evidence="10">CHK199-13235</strain>
    </source>
</reference>
<evidence type="ECO:0000259" key="9">
    <source>
        <dbReference type="Pfam" id="PF02224"/>
    </source>
</evidence>
<name>A0A9D1FN78_9FIRM</name>
<dbReference type="AlphaFoldDB" id="A0A9D1FN78"/>
<dbReference type="InterPro" id="IPR027417">
    <property type="entry name" value="P-loop_NTPase"/>
</dbReference>
<dbReference type="GO" id="GO:0036431">
    <property type="term" value="F:dCMP kinase activity"/>
    <property type="evidence" value="ECO:0007669"/>
    <property type="project" value="InterPro"/>
</dbReference>